<evidence type="ECO:0000256" key="4">
    <source>
        <dbReference type="SAM" id="Coils"/>
    </source>
</evidence>
<name>A0ABQ1EZ25_9BACL</name>
<accession>A0ABQ1EZ25</accession>
<dbReference type="PANTHER" id="PTHR30408">
    <property type="entry name" value="TYPE-1 RESTRICTION ENZYME ECOKI SPECIFICITY PROTEIN"/>
    <property type="match status" value="1"/>
</dbReference>
<evidence type="ECO:0000256" key="2">
    <source>
        <dbReference type="ARBA" id="ARBA00022747"/>
    </source>
</evidence>
<dbReference type="SUPFAM" id="SSF116734">
    <property type="entry name" value="DNA methylase specificity domain"/>
    <property type="match status" value="2"/>
</dbReference>
<protein>
    <recommendedName>
        <fullName evidence="5">Type I restriction modification DNA specificity domain-containing protein</fullName>
    </recommendedName>
</protein>
<proteinExistence type="inferred from homology"/>
<keyword evidence="4" id="KW-0175">Coiled coil</keyword>
<dbReference type="InterPro" id="IPR052021">
    <property type="entry name" value="Type-I_RS_S_subunit"/>
</dbReference>
<dbReference type="PANTHER" id="PTHR30408:SF12">
    <property type="entry name" value="TYPE I RESTRICTION ENZYME MJAVIII SPECIFICITY SUBUNIT"/>
    <property type="match status" value="1"/>
</dbReference>
<dbReference type="EMBL" id="BMHE01000027">
    <property type="protein sequence ID" value="GFZ93760.1"/>
    <property type="molecule type" value="Genomic_DNA"/>
</dbReference>
<feature type="domain" description="Type I restriction modification DNA specificity" evidence="5">
    <location>
        <begin position="50"/>
        <end position="194"/>
    </location>
</feature>
<dbReference type="Pfam" id="PF01420">
    <property type="entry name" value="Methylase_S"/>
    <property type="match status" value="1"/>
</dbReference>
<comment type="similarity">
    <text evidence="1">Belongs to the type-I restriction system S methylase family.</text>
</comment>
<dbReference type="CDD" id="cd17256">
    <property type="entry name" value="RMtype1_S_EcoJA65PI-TRD1-CR1_like"/>
    <property type="match status" value="1"/>
</dbReference>
<sequence>MAYFFTVVPNIELNYRLDANYYTVDALEDEKKIKVLDFDYLDNRLISLASGATPSGAKYVDQGVVFIRTQNIQGNMINKADVKYITDEDNRVLKRSQLRKNDVLLTITGVDLGRSAVVSEELLPANINQHSVRLEIKNLDPYYVSTFFNSRYGQSQIWRRVYGATRPALNYDDIKDIMIPTPRFEIQKYIGNKIRKAEELREEGNRLMEKAEGILNNKIGTELYVTFESNASLFNWVDYTLINNTRIDADYFKKEYLEQHRYFFENKAKFERLNKISGLSKKRVNFSDYGECFKYLDISSLDEETGIFNENEVLVKEAPSRAQKMVQTNNVLVATVRPNRKGVGLVTREFDGQVSSTGFAVLSVEHFDTDPYYLYLLLRSDIVTNQLVRLTSGGLYPAINEDDLMNIYIPNVCQESQLEIGRSIKTYFENLNYAKKLISEAIQDIEYLIEGKLDESKISEER</sequence>
<evidence type="ECO:0000256" key="3">
    <source>
        <dbReference type="ARBA" id="ARBA00023125"/>
    </source>
</evidence>
<evidence type="ECO:0000313" key="7">
    <source>
        <dbReference type="Proteomes" id="UP000615455"/>
    </source>
</evidence>
<dbReference type="InterPro" id="IPR044946">
    <property type="entry name" value="Restrct_endonuc_typeI_TRD_sf"/>
</dbReference>
<gene>
    <name evidence="6" type="ORF">GCM10008018_45210</name>
</gene>
<evidence type="ECO:0000313" key="6">
    <source>
        <dbReference type="EMBL" id="GFZ93760.1"/>
    </source>
</evidence>
<feature type="coiled-coil region" evidence="4">
    <location>
        <begin position="190"/>
        <end position="217"/>
    </location>
</feature>
<keyword evidence="2" id="KW-0680">Restriction system</keyword>
<evidence type="ECO:0000259" key="5">
    <source>
        <dbReference type="Pfam" id="PF01420"/>
    </source>
</evidence>
<comment type="caution">
    <text evidence="6">The sequence shown here is derived from an EMBL/GenBank/DDBJ whole genome shotgun (WGS) entry which is preliminary data.</text>
</comment>
<keyword evidence="3" id="KW-0238">DNA-binding</keyword>
<organism evidence="6 7">
    <name type="scientific">Paenibacillus marchantiophytorum</name>
    <dbReference type="NCBI Taxonomy" id="1619310"/>
    <lineage>
        <taxon>Bacteria</taxon>
        <taxon>Bacillati</taxon>
        <taxon>Bacillota</taxon>
        <taxon>Bacilli</taxon>
        <taxon>Bacillales</taxon>
        <taxon>Paenibacillaceae</taxon>
        <taxon>Paenibacillus</taxon>
    </lineage>
</organism>
<reference evidence="7" key="1">
    <citation type="journal article" date="2019" name="Int. J. Syst. Evol. Microbiol.">
        <title>The Global Catalogue of Microorganisms (GCM) 10K type strain sequencing project: providing services to taxonomists for standard genome sequencing and annotation.</title>
        <authorList>
            <consortium name="The Broad Institute Genomics Platform"/>
            <consortium name="The Broad Institute Genome Sequencing Center for Infectious Disease"/>
            <person name="Wu L."/>
            <person name="Ma J."/>
        </authorList>
    </citation>
    <scope>NUCLEOTIDE SEQUENCE [LARGE SCALE GENOMIC DNA]</scope>
    <source>
        <strain evidence="7">CGMCC 1.15043</strain>
    </source>
</reference>
<evidence type="ECO:0000256" key="1">
    <source>
        <dbReference type="ARBA" id="ARBA00010923"/>
    </source>
</evidence>
<dbReference type="Proteomes" id="UP000615455">
    <property type="component" value="Unassembled WGS sequence"/>
</dbReference>
<keyword evidence="7" id="KW-1185">Reference proteome</keyword>
<dbReference type="RefSeq" id="WP_189015240.1">
    <property type="nucleotide sequence ID" value="NZ_BMHE01000027.1"/>
</dbReference>
<dbReference type="InterPro" id="IPR000055">
    <property type="entry name" value="Restrct_endonuc_typeI_TRD"/>
</dbReference>
<dbReference type="Gene3D" id="3.90.220.20">
    <property type="entry name" value="DNA methylase specificity domains"/>
    <property type="match status" value="2"/>
</dbReference>